<evidence type="ECO:0000313" key="2">
    <source>
        <dbReference type="Proteomes" id="UP001305746"/>
    </source>
</evidence>
<dbReference type="Proteomes" id="UP001305746">
    <property type="component" value="Unassembled WGS sequence"/>
</dbReference>
<dbReference type="EMBL" id="JAYDCJ010000001">
    <property type="protein sequence ID" value="MEA1079539.1"/>
    <property type="molecule type" value="Genomic_DNA"/>
</dbReference>
<name>A0ABU5NUQ8_9GAMM</name>
<dbReference type="RefSeq" id="WP_322854059.1">
    <property type="nucleotide sequence ID" value="NZ_JAYDCJ010000001.1"/>
</dbReference>
<reference evidence="1 2" key="1">
    <citation type="submission" date="2023-12" db="EMBL/GenBank/DDBJ databases">
        <title>Marinobacter qingdaonensis sp. nov., isolated from the intertidal sediment of Qingdao, PR China.</title>
        <authorList>
            <person name="Li Y."/>
        </authorList>
    </citation>
    <scope>NUCLEOTIDE SEQUENCE [LARGE SCALE GENOMIC DNA]</scope>
    <source>
        <strain evidence="1 2">ASW11-75</strain>
    </source>
</reference>
<organism evidence="1 2">
    <name type="scientific">Marinobacter qingdaonensis</name>
    <dbReference type="NCBI Taxonomy" id="3108486"/>
    <lineage>
        <taxon>Bacteria</taxon>
        <taxon>Pseudomonadati</taxon>
        <taxon>Pseudomonadota</taxon>
        <taxon>Gammaproteobacteria</taxon>
        <taxon>Pseudomonadales</taxon>
        <taxon>Marinobacteraceae</taxon>
        <taxon>Marinobacter</taxon>
    </lineage>
</organism>
<evidence type="ECO:0008006" key="3">
    <source>
        <dbReference type="Google" id="ProtNLM"/>
    </source>
</evidence>
<sequence>MSNLKKKNAVQVAPISVLSEGKMACDGIKMIQIERTVVAGELMVSARLEGKLVIRHEDVEYLVVVPLEVSKIQGEDLRDMKIEHSDFARIKTPGSVFEEETGEKASAETVSDEIYLGRGDEVISLVKVHEEWEVLEMWLRSEFRSRLS</sequence>
<comment type="caution">
    <text evidence="1">The sequence shown here is derived from an EMBL/GenBank/DDBJ whole genome shotgun (WGS) entry which is preliminary data.</text>
</comment>
<keyword evidence="2" id="KW-1185">Reference proteome</keyword>
<evidence type="ECO:0000313" key="1">
    <source>
        <dbReference type="EMBL" id="MEA1079539.1"/>
    </source>
</evidence>
<gene>
    <name evidence="1" type="ORF">U5822_02585</name>
</gene>
<protein>
    <recommendedName>
        <fullName evidence="3">DUF2382 domain-containing protein</fullName>
    </recommendedName>
</protein>
<accession>A0ABU5NUQ8</accession>
<proteinExistence type="predicted"/>